<dbReference type="InterPro" id="IPR035466">
    <property type="entry name" value="GlmS/AgaS_SIS"/>
</dbReference>
<dbReference type="Gene3D" id="3.40.50.10490">
    <property type="entry name" value="Glucose-6-phosphate isomerase like protein, domain 1"/>
    <property type="match status" value="2"/>
</dbReference>
<reference evidence="4 5" key="1">
    <citation type="journal article" date="2010" name="J. Bacteriol.">
        <title>The genetic basis of laboratory adaptation in Caulobacter crescentus.</title>
        <authorList>
            <person name="Marks M.E."/>
            <person name="Castro-Rojas C.M."/>
            <person name="Teiling C."/>
            <person name="Du L."/>
            <person name="Kapatral V."/>
            <person name="Walunas T.L."/>
            <person name="Crosson S."/>
        </authorList>
    </citation>
    <scope>NUCLEOTIDE SEQUENCE [LARGE SCALE GENOMIC DNA]</scope>
    <source>
        <strain evidence="5">NA1000 / CB15N</strain>
    </source>
</reference>
<dbReference type="HOGENOM" id="CLU_012520_2_1_5"/>
<dbReference type="InterPro" id="IPR046348">
    <property type="entry name" value="SIS_dom_sf"/>
</dbReference>
<dbReference type="PhylomeDB" id="A0A0H3C515"/>
<dbReference type="GO" id="GO:1901135">
    <property type="term" value="P:carbohydrate derivative metabolic process"/>
    <property type="evidence" value="ECO:0007669"/>
    <property type="project" value="InterPro"/>
</dbReference>
<dbReference type="PANTHER" id="PTHR10937:SF8">
    <property type="entry name" value="AMINOTRANSFERASE-RELATED"/>
    <property type="match status" value="1"/>
</dbReference>
<keyword evidence="1" id="KW-0032">Aminotransferase</keyword>
<dbReference type="CDD" id="cd05009">
    <property type="entry name" value="SIS_GlmS_GlmD_2"/>
    <property type="match status" value="1"/>
</dbReference>
<dbReference type="EMBL" id="CP001340">
    <property type="protein sequence ID" value="ACL94034.1"/>
    <property type="molecule type" value="Genomic_DNA"/>
</dbReference>
<dbReference type="KEGG" id="ccs:CCNA_00569"/>
<dbReference type="EC" id="3.5.99.6" evidence="4"/>
<keyword evidence="2" id="KW-0677">Repeat</keyword>
<dbReference type="GeneID" id="7332260"/>
<dbReference type="OrthoDB" id="9761808at2"/>
<keyword evidence="1" id="KW-0808">Transferase</keyword>
<feature type="domain" description="SIS" evidence="3">
    <location>
        <begin position="49"/>
        <end position="197"/>
    </location>
</feature>
<keyword evidence="4" id="KW-0378">Hydrolase</keyword>
<dbReference type="RefSeq" id="YP_002515942.1">
    <property type="nucleotide sequence ID" value="NC_011916.1"/>
</dbReference>
<dbReference type="PANTHER" id="PTHR10937">
    <property type="entry name" value="GLUCOSAMINE--FRUCTOSE-6-PHOSPHATE AMINOTRANSFERASE, ISOMERIZING"/>
    <property type="match status" value="1"/>
</dbReference>
<dbReference type="GO" id="GO:0004342">
    <property type="term" value="F:glucosamine-6-phosphate deaminase activity"/>
    <property type="evidence" value="ECO:0007669"/>
    <property type="project" value="UniProtKB-EC"/>
</dbReference>
<dbReference type="InterPro" id="IPR035490">
    <property type="entry name" value="GlmS/FrlB_SIS"/>
</dbReference>
<dbReference type="SMR" id="A0A0H3C515"/>
<evidence type="ECO:0000256" key="1">
    <source>
        <dbReference type="ARBA" id="ARBA00022576"/>
    </source>
</evidence>
<evidence type="ECO:0000256" key="2">
    <source>
        <dbReference type="ARBA" id="ARBA00022737"/>
    </source>
</evidence>
<accession>A0A0H3C515</accession>
<gene>
    <name evidence="4" type="ordered locus">CCNA_00569</name>
</gene>
<evidence type="ECO:0000313" key="4">
    <source>
        <dbReference type="EMBL" id="ACL94034.1"/>
    </source>
</evidence>
<protein>
    <submittedName>
        <fullName evidence="4">Glucosamine-6-phosphate deaminase</fullName>
        <ecNumber evidence="4">3.5.99.6</ecNumber>
    </submittedName>
</protein>
<dbReference type="PROSITE" id="PS51464">
    <property type="entry name" value="SIS"/>
    <property type="match status" value="2"/>
</dbReference>
<organism evidence="4 5">
    <name type="scientific">Caulobacter vibrioides (strain NA1000 / CB15N)</name>
    <name type="common">Caulobacter crescentus</name>
    <dbReference type="NCBI Taxonomy" id="565050"/>
    <lineage>
        <taxon>Bacteria</taxon>
        <taxon>Pseudomonadati</taxon>
        <taxon>Pseudomonadota</taxon>
        <taxon>Alphaproteobacteria</taxon>
        <taxon>Caulobacterales</taxon>
        <taxon>Caulobacteraceae</taxon>
        <taxon>Caulobacter</taxon>
    </lineage>
</organism>
<dbReference type="GO" id="GO:0097367">
    <property type="term" value="F:carbohydrate derivative binding"/>
    <property type="evidence" value="ECO:0007669"/>
    <property type="project" value="InterPro"/>
</dbReference>
<name>A0A0H3C515_CAUVN</name>
<evidence type="ECO:0000313" key="5">
    <source>
        <dbReference type="Proteomes" id="UP000001364"/>
    </source>
</evidence>
<evidence type="ECO:0000259" key="3">
    <source>
        <dbReference type="PROSITE" id="PS51464"/>
    </source>
</evidence>
<dbReference type="Pfam" id="PF01380">
    <property type="entry name" value="SIS"/>
    <property type="match status" value="2"/>
</dbReference>
<sequence length="358" mass="37146">MEATVLTRPEGAAPARLSPEDTRMFLEAGEGAAVVRTLLAANAERVAALAERLRAHPPRVVVTCARGSSDHAATFARYLIETKAGVLTSSAGLSVSSVYDASPNLEGALCLAVSQSGKSPDLLASVKAAKAAGAHAVAFVNVEDSPLAALADVVIPLHAGPELSVAATKSYIAALAAITQLIAAWTQDEALTAALEGLPLQLEAAWNLDWSSAVEGLRHAINLYVLGRGVGFGVALEAALKFKETCGLHAEAFSAAEVLHGPMALVKEGFPALVFAQNDESRESVVEMAQGLRQRGASVLMAAPGDDAPGGLPTPLSHPVLEPILMVQSFYRMANALSVARGYNPDSPPHLNKVTETL</sequence>
<dbReference type="Proteomes" id="UP000001364">
    <property type="component" value="Chromosome"/>
</dbReference>
<dbReference type="CDD" id="cd05008">
    <property type="entry name" value="SIS_GlmS_GlmD_1"/>
    <property type="match status" value="1"/>
</dbReference>
<dbReference type="AlphaFoldDB" id="A0A0H3C515"/>
<dbReference type="InterPro" id="IPR001347">
    <property type="entry name" value="SIS_dom"/>
</dbReference>
<dbReference type="GO" id="GO:0008483">
    <property type="term" value="F:transaminase activity"/>
    <property type="evidence" value="ECO:0007669"/>
    <property type="project" value="UniProtKB-KW"/>
</dbReference>
<proteinExistence type="predicted"/>
<dbReference type="PATRIC" id="fig|565050.3.peg.562"/>
<keyword evidence="5" id="KW-1185">Reference proteome</keyword>
<feature type="domain" description="SIS" evidence="3">
    <location>
        <begin position="213"/>
        <end position="348"/>
    </location>
</feature>
<dbReference type="RefSeq" id="WP_010918423.1">
    <property type="nucleotide sequence ID" value="NC_011916.1"/>
</dbReference>
<dbReference type="SUPFAM" id="SSF53697">
    <property type="entry name" value="SIS domain"/>
    <property type="match status" value="1"/>
</dbReference>